<dbReference type="CDD" id="cd03072">
    <property type="entry name" value="PDI_b'_ERp44"/>
    <property type="match status" value="1"/>
</dbReference>
<evidence type="ECO:0000256" key="1">
    <source>
        <dbReference type="ARBA" id="ARBA00009170"/>
    </source>
</evidence>
<feature type="domain" description="Thioredoxin" evidence="3">
    <location>
        <begin position="388"/>
        <end position="514"/>
    </location>
</feature>
<protein>
    <submittedName>
        <fullName evidence="4">Endoplasmic reticulum resident protein 44</fullName>
    </submittedName>
</protein>
<evidence type="ECO:0000259" key="3">
    <source>
        <dbReference type="PROSITE" id="PS51352"/>
    </source>
</evidence>
<evidence type="ECO:0000256" key="2">
    <source>
        <dbReference type="SAM" id="Phobius"/>
    </source>
</evidence>
<dbReference type="Pfam" id="PF10568">
    <property type="entry name" value="Tom37"/>
    <property type="match status" value="1"/>
</dbReference>
<feature type="transmembrane region" description="Helical" evidence="2">
    <location>
        <begin position="369"/>
        <end position="389"/>
    </location>
</feature>
<dbReference type="InterPro" id="IPR019564">
    <property type="entry name" value="Sam37/metaxin_N"/>
</dbReference>
<dbReference type="InterPro" id="IPR052643">
    <property type="entry name" value="ERP44"/>
</dbReference>
<dbReference type="InterPro" id="IPR041862">
    <property type="entry name" value="ERp44_PDI_b_2"/>
</dbReference>
<dbReference type="InterPro" id="IPR036282">
    <property type="entry name" value="Glutathione-S-Trfase_C_sf"/>
</dbReference>
<dbReference type="PROSITE" id="PS51352">
    <property type="entry name" value="THIOREDOXIN_2"/>
    <property type="match status" value="1"/>
</dbReference>
<keyword evidence="5" id="KW-1185">Reference proteome</keyword>
<dbReference type="InterPro" id="IPR013766">
    <property type="entry name" value="Thioredoxin_domain"/>
</dbReference>
<dbReference type="GO" id="GO:0006457">
    <property type="term" value="P:protein folding"/>
    <property type="evidence" value="ECO:0007669"/>
    <property type="project" value="TreeGrafter"/>
</dbReference>
<keyword evidence="2" id="KW-1133">Transmembrane helix</keyword>
<sequence length="786" mass="90175">MVIALEILMSILRYQDKFSKVMSRENVPQDGDVPCAVDAVRPELFVDVAERIDEQWDGNARLFEPFGRDRVLLYEHSDCLAVKALLLICNLKCEFESIRNAEDLSMNGYIPVLHVDNLLLSGFDEILLYLVRKDIVSFHNLKNLDYLFLHSLVHGILRKAELYICWVMEEVTLVRYSAAYSWPAKMTLPYEKRKEVLELLKCHRWLEKSPEEVFDEVEYACECLSTKLGTNQYFGGKNPTEIDALIFGHLYTLLTTSLPNVAIESLFSSSAHAKCLRVKLDLNHDMIWHAISDNHYINMVFYNAVVAVIRLLKKSLKVHCGRKAVELDHCTYVQFSVSGAHLIYCTLLLDDFCSFVVTCFSVVYLPKQIFLWFICTVLHMLYASLYFFTANAKVVVLNKENFDKNGRFYCEDCSLIWQQCRVTEIALVNFHADWCRFSQMLAPVFSEAASRFEGDPRVVFGTVDCDKESDLASRFHINKYPTLKIFRNGEVARREYRGARSVSAFVQYITDQLADVIQIVTNEESVHELLVAKKANIFVQVHDTASPLWHSIKKLASSFREDCVFFALLQVPIEKQKLLYYSMTANTEKYPGSLDNLDAVHSWVSNKCLPLVREITFENAEELTEEGLPFLILFYKPNDKDIIKVYTDQVMQQLLDQKSSINFLYADGNTFAHPLQHLGKSIKDLPVLAIDSFRHMYLFPNIKDLTVPGKLKQFVLDLHSGKLHREFHDGPDPVPAASPVVVKDNNIVFDTSSKPVENPTVTPVAESVFIKLKPSQSRYTVLRDEL</sequence>
<dbReference type="SUPFAM" id="SSF52833">
    <property type="entry name" value="Thioredoxin-like"/>
    <property type="match status" value="2"/>
</dbReference>
<evidence type="ECO:0000313" key="4">
    <source>
        <dbReference type="EMBL" id="KRX17534.1"/>
    </source>
</evidence>
<dbReference type="AlphaFoldDB" id="A0A0V0RST0"/>
<reference evidence="4 5" key="1">
    <citation type="submission" date="2015-01" db="EMBL/GenBank/DDBJ databases">
        <title>Evolution of Trichinella species and genotypes.</title>
        <authorList>
            <person name="Korhonen P.K."/>
            <person name="Edoardo P."/>
            <person name="Giuseppe L.R."/>
            <person name="Gasser R.B."/>
        </authorList>
    </citation>
    <scope>NUCLEOTIDE SEQUENCE [LARGE SCALE GENOMIC DNA]</scope>
    <source>
        <strain evidence="4">ISS37</strain>
    </source>
</reference>
<dbReference type="SUPFAM" id="SSF47616">
    <property type="entry name" value="GST C-terminal domain-like"/>
    <property type="match status" value="1"/>
</dbReference>
<accession>A0A0V0RST0</accession>
<dbReference type="Pfam" id="PF13848">
    <property type="entry name" value="Thioredoxin_6"/>
    <property type="match status" value="1"/>
</dbReference>
<dbReference type="STRING" id="6336.A0A0V0RST0"/>
<dbReference type="PANTHER" id="PTHR46295:SF1">
    <property type="entry name" value="ENDOPLASMIC RETICULUM RESIDENT PROTEIN 44"/>
    <property type="match status" value="1"/>
</dbReference>
<keyword evidence="2" id="KW-0812">Transmembrane</keyword>
<dbReference type="Pfam" id="PF17171">
    <property type="entry name" value="GST_C_6"/>
    <property type="match status" value="1"/>
</dbReference>
<dbReference type="OrthoDB" id="294696at2759"/>
<feature type="transmembrane region" description="Helical" evidence="2">
    <location>
        <begin position="342"/>
        <end position="363"/>
    </location>
</feature>
<dbReference type="GO" id="GO:0005789">
    <property type="term" value="C:endoplasmic reticulum membrane"/>
    <property type="evidence" value="ECO:0007669"/>
    <property type="project" value="TreeGrafter"/>
</dbReference>
<dbReference type="Gene3D" id="3.40.30.10">
    <property type="entry name" value="Glutaredoxin"/>
    <property type="match status" value="3"/>
</dbReference>
<dbReference type="PANTHER" id="PTHR46295">
    <property type="entry name" value="ENDOPLASMIC RETICULUM RESIDENT PROTEIN 44"/>
    <property type="match status" value="1"/>
</dbReference>
<gene>
    <name evidence="4" type="primary">ERP44</name>
    <name evidence="4" type="ORF">T07_521</name>
</gene>
<proteinExistence type="inferred from homology"/>
<dbReference type="Pfam" id="PF00085">
    <property type="entry name" value="Thioredoxin"/>
    <property type="match status" value="1"/>
</dbReference>
<dbReference type="GO" id="GO:0003756">
    <property type="term" value="F:protein disulfide isomerase activity"/>
    <property type="evidence" value="ECO:0007669"/>
    <property type="project" value="TreeGrafter"/>
</dbReference>
<dbReference type="EMBL" id="JYDL01000086">
    <property type="protein sequence ID" value="KRX17534.1"/>
    <property type="molecule type" value="Genomic_DNA"/>
</dbReference>
<keyword evidence="2" id="KW-0472">Membrane</keyword>
<comment type="similarity">
    <text evidence="1">Belongs to the metaxin family.</text>
</comment>
<dbReference type="InterPro" id="IPR033468">
    <property type="entry name" value="Metaxin_GST"/>
</dbReference>
<organism evidence="4 5">
    <name type="scientific">Trichinella nelsoni</name>
    <dbReference type="NCBI Taxonomy" id="6336"/>
    <lineage>
        <taxon>Eukaryota</taxon>
        <taxon>Metazoa</taxon>
        <taxon>Ecdysozoa</taxon>
        <taxon>Nematoda</taxon>
        <taxon>Enoplea</taxon>
        <taxon>Dorylaimia</taxon>
        <taxon>Trichinellida</taxon>
        <taxon>Trichinellidae</taxon>
        <taxon>Trichinella</taxon>
    </lineage>
</organism>
<dbReference type="GO" id="GO:0005793">
    <property type="term" value="C:endoplasmic reticulum-Golgi intermediate compartment"/>
    <property type="evidence" value="ECO:0007669"/>
    <property type="project" value="TreeGrafter"/>
</dbReference>
<dbReference type="GO" id="GO:0001401">
    <property type="term" value="C:SAM complex"/>
    <property type="evidence" value="ECO:0007669"/>
    <property type="project" value="InterPro"/>
</dbReference>
<comment type="caution">
    <text evidence="4">The sequence shown here is derived from an EMBL/GenBank/DDBJ whole genome shotgun (WGS) entry which is preliminary data.</text>
</comment>
<name>A0A0V0RST0_9BILA</name>
<evidence type="ECO:0000313" key="5">
    <source>
        <dbReference type="Proteomes" id="UP000054630"/>
    </source>
</evidence>
<dbReference type="Proteomes" id="UP000054630">
    <property type="component" value="Unassembled WGS sequence"/>
</dbReference>
<dbReference type="InterPro" id="IPR036249">
    <property type="entry name" value="Thioredoxin-like_sf"/>
</dbReference>